<evidence type="ECO:0000313" key="5">
    <source>
        <dbReference type="EMBL" id="MCH6166846.1"/>
    </source>
</evidence>
<evidence type="ECO:0000256" key="1">
    <source>
        <dbReference type="ARBA" id="ARBA00008361"/>
    </source>
</evidence>
<dbReference type="GO" id="GO:0008168">
    <property type="term" value="F:methyltransferase activity"/>
    <property type="evidence" value="ECO:0007669"/>
    <property type="project" value="UniProtKB-KW"/>
</dbReference>
<dbReference type="PANTHER" id="PTHR44942:SF4">
    <property type="entry name" value="METHYLTRANSFERASE TYPE 11 DOMAIN-CONTAINING PROTEIN"/>
    <property type="match status" value="1"/>
</dbReference>
<evidence type="ECO:0000313" key="6">
    <source>
        <dbReference type="Proteomes" id="UP001299970"/>
    </source>
</evidence>
<name>A0ABS9TE62_9PSEU</name>
<dbReference type="EMBL" id="JAKXMK010000011">
    <property type="protein sequence ID" value="MCH6166846.1"/>
    <property type="molecule type" value="Genomic_DNA"/>
</dbReference>
<keyword evidence="6" id="KW-1185">Reference proteome</keyword>
<dbReference type="Proteomes" id="UP001299970">
    <property type="component" value="Unassembled WGS sequence"/>
</dbReference>
<dbReference type="GO" id="GO:0032259">
    <property type="term" value="P:methylation"/>
    <property type="evidence" value="ECO:0007669"/>
    <property type="project" value="UniProtKB-KW"/>
</dbReference>
<dbReference type="SUPFAM" id="SSF53335">
    <property type="entry name" value="S-adenosyl-L-methionine-dependent methyltransferases"/>
    <property type="match status" value="1"/>
</dbReference>
<feature type="domain" description="Methyltransferase type 11" evidence="4">
    <location>
        <begin position="44"/>
        <end position="132"/>
    </location>
</feature>
<dbReference type="PANTHER" id="PTHR44942">
    <property type="entry name" value="METHYLTRANSF_11 DOMAIN-CONTAINING PROTEIN"/>
    <property type="match status" value="1"/>
</dbReference>
<gene>
    <name evidence="5" type="ORF">MMF94_14245</name>
</gene>
<keyword evidence="2 5" id="KW-0489">Methyltransferase</keyword>
<reference evidence="5 6" key="1">
    <citation type="submission" date="2022-03" db="EMBL/GenBank/DDBJ databases">
        <title>Pseudonocardia alaer sp. nov., a novel actinomycete isolated from reed forest soil.</title>
        <authorList>
            <person name="Wang L."/>
        </authorList>
    </citation>
    <scope>NUCLEOTIDE SEQUENCE [LARGE SCALE GENOMIC DNA]</scope>
    <source>
        <strain evidence="5 6">Y-16303</strain>
    </source>
</reference>
<dbReference type="CDD" id="cd02440">
    <property type="entry name" value="AdoMet_MTases"/>
    <property type="match status" value="1"/>
</dbReference>
<dbReference type="Pfam" id="PF08241">
    <property type="entry name" value="Methyltransf_11"/>
    <property type="match status" value="1"/>
</dbReference>
<sequence>MTTPRARSFGTVAAEYARHRPEYAESAVDWALEPVAGRPDRVLLDLAAGTGKLTGALLARGPVIGVEPDPPMLAELRVRFPDVDAREGSAEAIPLPDESVDAVLVGQAFHWFDPERALPEIARVLRPGGVLAALWNGDDATVEWVRGYHDAAGLIGLRVRDRAESGLHLPEHPAFEASEHSTYPNAVHTSVEGLLATLATHSWALVAEPADRDAALARVRDYLATRPETSAGEFELPLFTDVVRMLRK</sequence>
<accession>A0ABS9TE62</accession>
<dbReference type="InterPro" id="IPR013216">
    <property type="entry name" value="Methyltransf_11"/>
</dbReference>
<proteinExistence type="inferred from homology"/>
<evidence type="ECO:0000259" key="4">
    <source>
        <dbReference type="Pfam" id="PF08241"/>
    </source>
</evidence>
<comment type="similarity">
    <text evidence="1">Belongs to the methyltransferase superfamily.</text>
</comment>
<evidence type="ECO:0000256" key="2">
    <source>
        <dbReference type="ARBA" id="ARBA00022603"/>
    </source>
</evidence>
<dbReference type="InterPro" id="IPR029063">
    <property type="entry name" value="SAM-dependent_MTases_sf"/>
</dbReference>
<evidence type="ECO:0000256" key="3">
    <source>
        <dbReference type="ARBA" id="ARBA00022679"/>
    </source>
</evidence>
<dbReference type="InterPro" id="IPR051052">
    <property type="entry name" value="Diverse_substrate_MTase"/>
</dbReference>
<dbReference type="RefSeq" id="WP_241036877.1">
    <property type="nucleotide sequence ID" value="NZ_BAAAJF010000036.1"/>
</dbReference>
<comment type="caution">
    <text evidence="5">The sequence shown here is derived from an EMBL/GenBank/DDBJ whole genome shotgun (WGS) entry which is preliminary data.</text>
</comment>
<keyword evidence="3" id="KW-0808">Transferase</keyword>
<organism evidence="5 6">
    <name type="scientific">Pseudonocardia alaniniphila</name>
    <dbReference type="NCBI Taxonomy" id="75291"/>
    <lineage>
        <taxon>Bacteria</taxon>
        <taxon>Bacillati</taxon>
        <taxon>Actinomycetota</taxon>
        <taxon>Actinomycetes</taxon>
        <taxon>Pseudonocardiales</taxon>
        <taxon>Pseudonocardiaceae</taxon>
        <taxon>Pseudonocardia</taxon>
    </lineage>
</organism>
<dbReference type="Gene3D" id="3.40.50.150">
    <property type="entry name" value="Vaccinia Virus protein VP39"/>
    <property type="match status" value="1"/>
</dbReference>
<protein>
    <submittedName>
        <fullName evidence="5">Class I SAM-dependent methyltransferase</fullName>
    </submittedName>
</protein>